<evidence type="ECO:0000313" key="3">
    <source>
        <dbReference type="Proteomes" id="UP001527052"/>
    </source>
</evidence>
<name>A0ABT4ETD9_9BACI</name>
<evidence type="ECO:0008006" key="4">
    <source>
        <dbReference type="Google" id="ProtNLM"/>
    </source>
</evidence>
<proteinExistence type="predicted"/>
<organism evidence="2 3">
    <name type="scientific">Lysinibacillus xylanilyticus</name>
    <dbReference type="NCBI Taxonomy" id="582475"/>
    <lineage>
        <taxon>Bacteria</taxon>
        <taxon>Bacillati</taxon>
        <taxon>Bacillota</taxon>
        <taxon>Bacilli</taxon>
        <taxon>Bacillales</taxon>
        <taxon>Bacillaceae</taxon>
        <taxon>Lysinibacillus</taxon>
    </lineage>
</organism>
<feature type="chain" id="PRO_5046705765" description="Lipoprotein" evidence="1">
    <location>
        <begin position="23"/>
        <end position="175"/>
    </location>
</feature>
<dbReference type="PROSITE" id="PS51257">
    <property type="entry name" value="PROKAR_LIPOPROTEIN"/>
    <property type="match status" value="1"/>
</dbReference>
<gene>
    <name evidence="2" type="ORF">M5W82_18485</name>
</gene>
<dbReference type="Proteomes" id="UP001527052">
    <property type="component" value="Unassembled WGS sequence"/>
</dbReference>
<feature type="signal peptide" evidence="1">
    <location>
        <begin position="1"/>
        <end position="22"/>
    </location>
</feature>
<protein>
    <recommendedName>
        <fullName evidence="4">Lipoprotein</fullName>
    </recommendedName>
</protein>
<reference evidence="2 3" key="1">
    <citation type="submission" date="2022-05" db="EMBL/GenBank/DDBJ databases">
        <title>Genome Sequencing of Bee-Associated Microbes.</title>
        <authorList>
            <person name="Dunlap C."/>
        </authorList>
    </citation>
    <scope>NUCLEOTIDE SEQUENCE [LARGE SCALE GENOMIC DNA]</scope>
    <source>
        <strain evidence="2 3">NRRL BD-083</strain>
    </source>
</reference>
<sequence>MKIYKLACICTFIILLSGCNTFSTKTEVPATTITSEDVKNEFAVLDSTKKEKDDEPVVEDITNKEIGSSHPIAIEINEEVASPIGESKSYFIYDGDVPFKISVSNTGTESFLYKIRNVDKETKVINGVLKSNESIEKVFKGFPEGAYVISYLVEEEESPIDIKLKVKVELLSENL</sequence>
<accession>A0ABT4ETD9</accession>
<evidence type="ECO:0000256" key="1">
    <source>
        <dbReference type="SAM" id="SignalP"/>
    </source>
</evidence>
<evidence type="ECO:0000313" key="2">
    <source>
        <dbReference type="EMBL" id="MCY9548906.1"/>
    </source>
</evidence>
<dbReference type="RefSeq" id="WP_268638925.1">
    <property type="nucleotide sequence ID" value="NZ_JAMDLZ010000035.1"/>
</dbReference>
<keyword evidence="1" id="KW-0732">Signal</keyword>
<comment type="caution">
    <text evidence="2">The sequence shown here is derived from an EMBL/GenBank/DDBJ whole genome shotgun (WGS) entry which is preliminary data.</text>
</comment>
<keyword evidence="3" id="KW-1185">Reference proteome</keyword>
<dbReference type="EMBL" id="JAMDLZ010000035">
    <property type="protein sequence ID" value="MCY9548906.1"/>
    <property type="molecule type" value="Genomic_DNA"/>
</dbReference>